<dbReference type="GO" id="GO:0016491">
    <property type="term" value="F:oxidoreductase activity"/>
    <property type="evidence" value="ECO:0007669"/>
    <property type="project" value="InterPro"/>
</dbReference>
<keyword evidence="4" id="KW-1185">Reference proteome</keyword>
<dbReference type="PROSITE" id="PS51387">
    <property type="entry name" value="FAD_PCMH"/>
    <property type="match status" value="1"/>
</dbReference>
<proteinExistence type="predicted"/>
<dbReference type="InterPro" id="IPR036318">
    <property type="entry name" value="FAD-bd_PCMH-like_sf"/>
</dbReference>
<dbReference type="InterPro" id="IPR036683">
    <property type="entry name" value="CO_DH_flav_C_dom_sf"/>
</dbReference>
<dbReference type="InterPro" id="IPR002346">
    <property type="entry name" value="Mopterin_DH_FAD-bd"/>
</dbReference>
<dbReference type="Gene3D" id="3.30.43.10">
    <property type="entry name" value="Uridine Diphospho-n-acetylenolpyruvylglucosamine Reductase, domain 2"/>
    <property type="match status" value="1"/>
</dbReference>
<reference evidence="3 4" key="1">
    <citation type="submission" date="2017-11" db="EMBL/GenBank/DDBJ databases">
        <title>Genomic Encyclopedia of Archaeal and Bacterial Type Strains, Phase II (KMG-II): From Individual Species to Whole Genera.</title>
        <authorList>
            <person name="Goeker M."/>
        </authorList>
    </citation>
    <scope>NUCLEOTIDE SEQUENCE [LARGE SCALE GENOMIC DNA]</scope>
    <source>
        <strain evidence="3 4">DSM 11115</strain>
    </source>
</reference>
<sequence>MNSFTYTRASGVEAAVREKTADEGVKFIAGGTNLLDLMKENVERPTRLIDLNHLPLKSIEAAPDGGLRLGALATNADTAWDEQVQQRYPLLSQAILAGASPQLRNMATNGGNLFQRTRCYYFYDLATPCNKREPGSGCSAIGGYNRIHAILGTSESCIATHPSDMCIGLAALNATVRVTGPQGERTVKFEDFHRLPEDKPELDNTLAADEIVTAIDLPNEDFSKNFSYLKLRDRQSYAFALVSVAAALQLDGNTIKEARLALGGVAHKPWRDQQAEALLKGQPATEDTFRRAAAAVVENAQGYGHNTFKIELAKRAIVRALKQAAEGTQHASDIFTNSNP</sequence>
<dbReference type="InterPro" id="IPR051312">
    <property type="entry name" value="Diverse_Substr_Oxidored"/>
</dbReference>
<evidence type="ECO:0000256" key="1">
    <source>
        <dbReference type="ARBA" id="ARBA00022827"/>
    </source>
</evidence>
<dbReference type="OrthoDB" id="9814706at2"/>
<dbReference type="PANTHER" id="PTHR42659">
    <property type="entry name" value="XANTHINE DEHYDROGENASE SUBUNIT C-RELATED"/>
    <property type="match status" value="1"/>
</dbReference>
<organism evidence="3 4">
    <name type="scientific">Hymenobacter chitinivorans DSM 11115</name>
    <dbReference type="NCBI Taxonomy" id="1121954"/>
    <lineage>
        <taxon>Bacteria</taxon>
        <taxon>Pseudomonadati</taxon>
        <taxon>Bacteroidota</taxon>
        <taxon>Cytophagia</taxon>
        <taxon>Cytophagales</taxon>
        <taxon>Hymenobacteraceae</taxon>
        <taxon>Hymenobacter</taxon>
    </lineage>
</organism>
<dbReference type="Gene3D" id="3.30.465.10">
    <property type="match status" value="2"/>
</dbReference>
<dbReference type="EMBL" id="PGFA01000001">
    <property type="protein sequence ID" value="PJJ58616.1"/>
    <property type="molecule type" value="Genomic_DNA"/>
</dbReference>
<name>A0A2M9BKY7_9BACT</name>
<feature type="domain" description="FAD-binding PCMH-type" evidence="2">
    <location>
        <begin position="1"/>
        <end position="222"/>
    </location>
</feature>
<evidence type="ECO:0000313" key="4">
    <source>
        <dbReference type="Proteomes" id="UP000228535"/>
    </source>
</evidence>
<dbReference type="Pfam" id="PF00941">
    <property type="entry name" value="FAD_binding_5"/>
    <property type="match status" value="1"/>
</dbReference>
<comment type="caution">
    <text evidence="3">The sequence shown here is derived from an EMBL/GenBank/DDBJ whole genome shotgun (WGS) entry which is preliminary data.</text>
</comment>
<dbReference type="GO" id="GO:0071949">
    <property type="term" value="F:FAD binding"/>
    <property type="evidence" value="ECO:0007669"/>
    <property type="project" value="InterPro"/>
</dbReference>
<dbReference type="SMART" id="SM01092">
    <property type="entry name" value="CO_deh_flav_C"/>
    <property type="match status" value="1"/>
</dbReference>
<dbReference type="InterPro" id="IPR016169">
    <property type="entry name" value="FAD-bd_PCMH_sub2"/>
</dbReference>
<dbReference type="Gene3D" id="3.30.390.50">
    <property type="entry name" value="CO dehydrogenase flavoprotein, C-terminal domain"/>
    <property type="match status" value="1"/>
</dbReference>
<dbReference type="InterPro" id="IPR016166">
    <property type="entry name" value="FAD-bd_PCMH"/>
</dbReference>
<dbReference type="AlphaFoldDB" id="A0A2M9BKY7"/>
<dbReference type="InterPro" id="IPR016167">
    <property type="entry name" value="FAD-bd_PCMH_sub1"/>
</dbReference>
<evidence type="ECO:0000259" key="2">
    <source>
        <dbReference type="PROSITE" id="PS51387"/>
    </source>
</evidence>
<keyword evidence="1" id="KW-0274">FAD</keyword>
<dbReference type="Pfam" id="PF03450">
    <property type="entry name" value="CO_deh_flav_C"/>
    <property type="match status" value="1"/>
</dbReference>
<dbReference type="Proteomes" id="UP000228535">
    <property type="component" value="Unassembled WGS sequence"/>
</dbReference>
<protein>
    <submittedName>
        <fullName evidence="3">Xanthine dehydrogenase YagS FAD-binding subunit</fullName>
    </submittedName>
</protein>
<evidence type="ECO:0000313" key="3">
    <source>
        <dbReference type="EMBL" id="PJJ58616.1"/>
    </source>
</evidence>
<dbReference type="InterPro" id="IPR005107">
    <property type="entry name" value="CO_DH_flav_C"/>
</dbReference>
<dbReference type="SUPFAM" id="SSF56176">
    <property type="entry name" value="FAD-binding/transporter-associated domain-like"/>
    <property type="match status" value="1"/>
</dbReference>
<accession>A0A2M9BKY7</accession>
<gene>
    <name evidence="3" type="ORF">CLV45_0026</name>
</gene>
<dbReference type="PANTHER" id="PTHR42659:SF1">
    <property type="entry name" value="OXIDOREDUCTASE"/>
    <property type="match status" value="1"/>
</dbReference>
<keyword evidence="1" id="KW-0285">Flavoprotein</keyword>
<dbReference type="RefSeq" id="WP_100334376.1">
    <property type="nucleotide sequence ID" value="NZ_PGFA01000001.1"/>
</dbReference>
<dbReference type="SUPFAM" id="SSF55447">
    <property type="entry name" value="CO dehydrogenase flavoprotein C-terminal domain-like"/>
    <property type="match status" value="1"/>
</dbReference>